<feature type="chain" id="PRO_5017303910" evidence="1">
    <location>
        <begin position="21"/>
        <end position="148"/>
    </location>
</feature>
<keyword evidence="3" id="KW-1185">Reference proteome</keyword>
<dbReference type="RefSeq" id="WP_090243169.1">
    <property type="nucleotide sequence ID" value="NZ_FOQL01000004.1"/>
</dbReference>
<dbReference type="Proteomes" id="UP000243606">
    <property type="component" value="Unassembled WGS sequence"/>
</dbReference>
<protein>
    <submittedName>
        <fullName evidence="2">Uncharacterized lipoprotein YbaY</fullName>
    </submittedName>
</protein>
<name>A0A1I3LFE3_9PSED</name>
<evidence type="ECO:0000256" key="1">
    <source>
        <dbReference type="SAM" id="SignalP"/>
    </source>
</evidence>
<dbReference type="OrthoDB" id="6912619at2"/>
<dbReference type="STRING" id="425504.SAMN05216206_2933"/>
<organism evidence="2 3">
    <name type="scientific">Pseudomonas guineae</name>
    <dbReference type="NCBI Taxonomy" id="425504"/>
    <lineage>
        <taxon>Bacteria</taxon>
        <taxon>Pseudomonadati</taxon>
        <taxon>Pseudomonadota</taxon>
        <taxon>Gammaproteobacteria</taxon>
        <taxon>Pseudomonadales</taxon>
        <taxon>Pseudomonadaceae</taxon>
        <taxon>Pseudomonas</taxon>
    </lineage>
</organism>
<accession>A0A1I3LFE3</accession>
<gene>
    <name evidence="2" type="ORF">SAMN05216206_2933</name>
</gene>
<evidence type="ECO:0000313" key="2">
    <source>
        <dbReference type="EMBL" id="SFI83482.1"/>
    </source>
</evidence>
<evidence type="ECO:0000313" key="3">
    <source>
        <dbReference type="Proteomes" id="UP000243606"/>
    </source>
</evidence>
<dbReference type="InterPro" id="IPR039366">
    <property type="entry name" value="Pilotin"/>
</dbReference>
<dbReference type="AlphaFoldDB" id="A0A1I3LFE3"/>
<reference evidence="3" key="1">
    <citation type="submission" date="2016-10" db="EMBL/GenBank/DDBJ databases">
        <authorList>
            <person name="Varghese N."/>
            <person name="Submissions S."/>
        </authorList>
    </citation>
    <scope>NUCLEOTIDE SEQUENCE [LARGE SCALE GENOMIC DNA]</scope>
    <source>
        <strain evidence="3">LMG 24016</strain>
    </source>
</reference>
<keyword evidence="2" id="KW-0449">Lipoprotein</keyword>
<feature type="signal peptide" evidence="1">
    <location>
        <begin position="1"/>
        <end position="20"/>
    </location>
</feature>
<dbReference type="Pfam" id="PF09619">
    <property type="entry name" value="YscW"/>
    <property type="match status" value="1"/>
</dbReference>
<sequence>MKNRTPLQSLISLSLVALLAACTRDGPPATTTTPPQAQAAKAPLPAYQRELSGSLLNVPSGADVELALLAVDQRGNPQALLGNIQLRGTGKPLAFRLPFNPDTFSKHSRIELHGRANQAGRLILRLPAQPIAGGDTQALGELRLVPAP</sequence>
<dbReference type="EMBL" id="FOQL01000004">
    <property type="protein sequence ID" value="SFI83482.1"/>
    <property type="molecule type" value="Genomic_DNA"/>
</dbReference>
<proteinExistence type="predicted"/>
<keyword evidence="1" id="KW-0732">Signal</keyword>
<dbReference type="PROSITE" id="PS51257">
    <property type="entry name" value="PROKAR_LIPOPROTEIN"/>
    <property type="match status" value="1"/>
</dbReference>